<feature type="compositionally biased region" description="Basic residues" evidence="1">
    <location>
        <begin position="26"/>
        <end position="40"/>
    </location>
</feature>
<evidence type="ECO:0000313" key="3">
    <source>
        <dbReference type="Proteomes" id="UP000837857"/>
    </source>
</evidence>
<feature type="region of interest" description="Disordered" evidence="1">
    <location>
        <begin position="1"/>
        <end position="40"/>
    </location>
</feature>
<organism evidence="2 3">
    <name type="scientific">Iphiclides podalirius</name>
    <name type="common">scarce swallowtail</name>
    <dbReference type="NCBI Taxonomy" id="110791"/>
    <lineage>
        <taxon>Eukaryota</taxon>
        <taxon>Metazoa</taxon>
        <taxon>Ecdysozoa</taxon>
        <taxon>Arthropoda</taxon>
        <taxon>Hexapoda</taxon>
        <taxon>Insecta</taxon>
        <taxon>Pterygota</taxon>
        <taxon>Neoptera</taxon>
        <taxon>Endopterygota</taxon>
        <taxon>Lepidoptera</taxon>
        <taxon>Glossata</taxon>
        <taxon>Ditrysia</taxon>
        <taxon>Papilionoidea</taxon>
        <taxon>Papilionidae</taxon>
        <taxon>Papilioninae</taxon>
        <taxon>Iphiclides</taxon>
    </lineage>
</organism>
<dbReference type="EMBL" id="OW152819">
    <property type="protein sequence ID" value="CAH2072934.1"/>
    <property type="molecule type" value="Genomic_DNA"/>
</dbReference>
<evidence type="ECO:0000256" key="1">
    <source>
        <dbReference type="SAM" id="MobiDB-lite"/>
    </source>
</evidence>
<proteinExistence type="predicted"/>
<gene>
    <name evidence="2" type="ORF">IPOD504_LOCUS15404</name>
</gene>
<reference evidence="2" key="1">
    <citation type="submission" date="2022-03" db="EMBL/GenBank/DDBJ databases">
        <authorList>
            <person name="Martin H S."/>
        </authorList>
    </citation>
    <scope>NUCLEOTIDE SEQUENCE</scope>
</reference>
<dbReference type="Proteomes" id="UP000837857">
    <property type="component" value="Chromosome 7"/>
</dbReference>
<name>A0ABN8J2E1_9NEOP</name>
<feature type="non-terminal residue" evidence="2">
    <location>
        <position position="1"/>
    </location>
</feature>
<protein>
    <submittedName>
        <fullName evidence="2">Uncharacterized protein</fullName>
    </submittedName>
</protein>
<sequence length="166" mass="17828">MLQHGAVAKGQAREPNCDGGSGGTARGRKRSLTLRPQRPTRPRALCKWKISLLANLSGPNRPSQSCVTTCTEEKFSTLRAKPSRSSHMAAYVIGAANWAPPPPPRRPAAPPTPPALVVSAAWLHHNTPESYAPRAMPKAPLTRSSHAHTPPPTSVRFISRLQLGNS</sequence>
<evidence type="ECO:0000313" key="2">
    <source>
        <dbReference type="EMBL" id="CAH2072934.1"/>
    </source>
</evidence>
<accession>A0ABN8J2E1</accession>
<keyword evidence="3" id="KW-1185">Reference proteome</keyword>
<feature type="region of interest" description="Disordered" evidence="1">
    <location>
        <begin position="129"/>
        <end position="166"/>
    </location>
</feature>